<dbReference type="EMBL" id="MU250549">
    <property type="protein sequence ID" value="KAG7442709.1"/>
    <property type="molecule type" value="Genomic_DNA"/>
</dbReference>
<dbReference type="Proteomes" id="UP000812287">
    <property type="component" value="Unassembled WGS sequence"/>
</dbReference>
<dbReference type="GeneID" id="66106695"/>
<sequence>MLAIFDTKLVKNSGKEYNFLAAEALESASSEAESSALVDSSSSSKVRAFFISTPKASKQTINVPSTGRMSPSNISRESSDALPSSHESNFFFIEAYLPMPPPVASSSNKHMQDTERAIEASAFKHLYGNSSSHSLIAKNDKASKPSIGHSCKVMEGVAKEVCKCSSLRESISKVSDQDFGAFVGCKSVYFKWELASKIGYFSQCAMPESLITKFWGLLHKLH</sequence>
<evidence type="ECO:0000313" key="3">
    <source>
        <dbReference type="Proteomes" id="UP000812287"/>
    </source>
</evidence>
<keyword evidence="3" id="KW-1185">Reference proteome</keyword>
<gene>
    <name evidence="2" type="ORF">BT62DRAFT_922424</name>
</gene>
<dbReference type="RefSeq" id="XP_043036209.1">
    <property type="nucleotide sequence ID" value="XM_043184398.1"/>
</dbReference>
<protein>
    <submittedName>
        <fullName evidence="2">Uncharacterized protein</fullName>
    </submittedName>
</protein>
<organism evidence="2 3">
    <name type="scientific">Guyanagaster necrorhizus</name>
    <dbReference type="NCBI Taxonomy" id="856835"/>
    <lineage>
        <taxon>Eukaryota</taxon>
        <taxon>Fungi</taxon>
        <taxon>Dikarya</taxon>
        <taxon>Basidiomycota</taxon>
        <taxon>Agaricomycotina</taxon>
        <taxon>Agaricomycetes</taxon>
        <taxon>Agaricomycetidae</taxon>
        <taxon>Agaricales</taxon>
        <taxon>Marasmiineae</taxon>
        <taxon>Physalacriaceae</taxon>
        <taxon>Guyanagaster</taxon>
    </lineage>
</organism>
<accession>A0A9P7VMP4</accession>
<evidence type="ECO:0000313" key="2">
    <source>
        <dbReference type="EMBL" id="KAG7442709.1"/>
    </source>
</evidence>
<comment type="caution">
    <text evidence="2">The sequence shown here is derived from an EMBL/GenBank/DDBJ whole genome shotgun (WGS) entry which is preliminary data.</text>
</comment>
<reference evidence="2" key="1">
    <citation type="submission" date="2020-11" db="EMBL/GenBank/DDBJ databases">
        <title>Adaptations for nitrogen fixation in a non-lichenized fungal sporocarp promotes dispersal by wood-feeding termites.</title>
        <authorList>
            <consortium name="DOE Joint Genome Institute"/>
            <person name="Koch R.A."/>
            <person name="Yoon G."/>
            <person name="Arayal U."/>
            <person name="Lail K."/>
            <person name="Amirebrahimi M."/>
            <person name="Labutti K."/>
            <person name="Lipzen A."/>
            <person name="Riley R."/>
            <person name="Barry K."/>
            <person name="Henrissat B."/>
            <person name="Grigoriev I.V."/>
            <person name="Herr J.R."/>
            <person name="Aime M.C."/>
        </authorList>
    </citation>
    <scope>NUCLEOTIDE SEQUENCE</scope>
    <source>
        <strain evidence="2">MCA 3950</strain>
    </source>
</reference>
<feature type="region of interest" description="Disordered" evidence="1">
    <location>
        <begin position="60"/>
        <end position="82"/>
    </location>
</feature>
<dbReference type="OrthoDB" id="3020932at2759"/>
<proteinExistence type="predicted"/>
<evidence type="ECO:0000256" key="1">
    <source>
        <dbReference type="SAM" id="MobiDB-lite"/>
    </source>
</evidence>
<name>A0A9P7VMP4_9AGAR</name>
<dbReference type="AlphaFoldDB" id="A0A9P7VMP4"/>